<feature type="non-terminal residue" evidence="2">
    <location>
        <position position="235"/>
    </location>
</feature>
<dbReference type="EMBL" id="UYRX01000007">
    <property type="protein sequence ID" value="VDK68036.1"/>
    <property type="molecule type" value="Genomic_DNA"/>
</dbReference>
<feature type="region of interest" description="Disordered" evidence="1">
    <location>
        <begin position="191"/>
        <end position="214"/>
    </location>
</feature>
<accession>A0A3P6S1I7</accession>
<keyword evidence="3" id="KW-1185">Reference proteome</keyword>
<dbReference type="Proteomes" id="UP000277928">
    <property type="component" value="Unassembled WGS sequence"/>
</dbReference>
<sequence length="235" mass="26654">MGSQIDVQTGYQYADEVPSLSKPQPPPPQLHQQLKEPKRTQPSLLESIMRCNEIEEGDIADELITDHNDRQAINWKRNSGNVSDVRTQLPVDVPQMKLREPQVSENSRVISRGSRGSQNFAKNDQILLSTEKHNNYRCTKGAEHHHHPTCSQQISYCSVAFDVNEKRPTCQQHLNEDGVCCRGSNYNSRRSDVIHGKSKQDKVTQTSDSFNNPIAHCSKSVHQQVRSKSNFIKPN</sequence>
<feature type="compositionally biased region" description="Polar residues" evidence="1">
    <location>
        <begin position="1"/>
        <end position="11"/>
    </location>
</feature>
<feature type="region of interest" description="Disordered" evidence="1">
    <location>
        <begin position="1"/>
        <end position="41"/>
    </location>
</feature>
<reference evidence="2 3" key="1">
    <citation type="submission" date="2018-08" db="EMBL/GenBank/DDBJ databases">
        <authorList>
            <person name="Laetsch R D."/>
            <person name="Stevens L."/>
            <person name="Kumar S."/>
            <person name="Blaxter L. M."/>
        </authorList>
    </citation>
    <scope>NUCLEOTIDE SEQUENCE [LARGE SCALE GENOMIC DNA]</scope>
</reference>
<dbReference type="OrthoDB" id="5868720at2759"/>
<protein>
    <submittedName>
        <fullName evidence="2">Uncharacterized protein</fullName>
    </submittedName>
</protein>
<evidence type="ECO:0000256" key="1">
    <source>
        <dbReference type="SAM" id="MobiDB-lite"/>
    </source>
</evidence>
<feature type="compositionally biased region" description="Basic and acidic residues" evidence="1">
    <location>
        <begin position="191"/>
        <end position="202"/>
    </location>
</feature>
<dbReference type="AlphaFoldDB" id="A0A3P6S1I7"/>
<organism evidence="2 3">
    <name type="scientific">Litomosoides sigmodontis</name>
    <name type="common">Filarial nematode worm</name>
    <dbReference type="NCBI Taxonomy" id="42156"/>
    <lineage>
        <taxon>Eukaryota</taxon>
        <taxon>Metazoa</taxon>
        <taxon>Ecdysozoa</taxon>
        <taxon>Nematoda</taxon>
        <taxon>Chromadorea</taxon>
        <taxon>Rhabditida</taxon>
        <taxon>Spirurina</taxon>
        <taxon>Spiruromorpha</taxon>
        <taxon>Filarioidea</taxon>
        <taxon>Onchocercidae</taxon>
        <taxon>Litomosoides</taxon>
    </lineage>
</organism>
<feature type="compositionally biased region" description="Polar residues" evidence="1">
    <location>
        <begin position="203"/>
        <end position="212"/>
    </location>
</feature>
<evidence type="ECO:0000313" key="3">
    <source>
        <dbReference type="Proteomes" id="UP000277928"/>
    </source>
</evidence>
<gene>
    <name evidence="2" type="ORF">NLS_LOCUS290</name>
</gene>
<name>A0A3P6S1I7_LITSI</name>
<proteinExistence type="predicted"/>
<evidence type="ECO:0000313" key="2">
    <source>
        <dbReference type="EMBL" id="VDK68036.1"/>
    </source>
</evidence>
<dbReference type="OMA" id="CKINDKS"/>